<dbReference type="STRING" id="75743.A0A401PU21"/>
<dbReference type="PANTHER" id="PTHR24252">
    <property type="entry name" value="ACROSIN-RELATED"/>
    <property type="match status" value="1"/>
</dbReference>
<evidence type="ECO:0000313" key="5">
    <source>
        <dbReference type="Proteomes" id="UP000288216"/>
    </source>
</evidence>
<sequence length="71" mass="7663">MLCAGYLTGHVDACEGDSGGPLACEEPSGKWFLAGIVSWGQGCGRYGHPGVYTRITKFGDWIQRNMRIIGN</sequence>
<evidence type="ECO:0000256" key="2">
    <source>
        <dbReference type="ARBA" id="ARBA00024195"/>
    </source>
</evidence>
<dbReference type="OrthoDB" id="93664at2759"/>
<dbReference type="PROSITE" id="PS50240">
    <property type="entry name" value="TRYPSIN_DOM"/>
    <property type="match status" value="1"/>
</dbReference>
<accession>A0A401PU21</accession>
<evidence type="ECO:0000259" key="3">
    <source>
        <dbReference type="PROSITE" id="PS50240"/>
    </source>
</evidence>
<dbReference type="GO" id="GO:0004252">
    <property type="term" value="F:serine-type endopeptidase activity"/>
    <property type="evidence" value="ECO:0007669"/>
    <property type="project" value="InterPro"/>
</dbReference>
<dbReference type="InterPro" id="IPR009003">
    <property type="entry name" value="Peptidase_S1_PA"/>
</dbReference>
<reference evidence="4 5" key="1">
    <citation type="journal article" date="2018" name="Nat. Ecol. Evol.">
        <title>Shark genomes provide insights into elasmobranch evolution and the origin of vertebrates.</title>
        <authorList>
            <person name="Hara Y"/>
            <person name="Yamaguchi K"/>
            <person name="Onimaru K"/>
            <person name="Kadota M"/>
            <person name="Koyanagi M"/>
            <person name="Keeley SD"/>
            <person name="Tatsumi K"/>
            <person name="Tanaka K"/>
            <person name="Motone F"/>
            <person name="Kageyama Y"/>
            <person name="Nozu R"/>
            <person name="Adachi N"/>
            <person name="Nishimura O"/>
            <person name="Nakagawa R"/>
            <person name="Tanegashima C"/>
            <person name="Kiyatake I"/>
            <person name="Matsumoto R"/>
            <person name="Murakumo K"/>
            <person name="Nishida K"/>
            <person name="Terakita A"/>
            <person name="Kuratani S"/>
            <person name="Sato K"/>
            <person name="Hyodo S Kuraku.S."/>
        </authorList>
    </citation>
    <scope>NUCLEOTIDE SEQUENCE [LARGE SCALE GENOMIC DNA]</scope>
</reference>
<feature type="domain" description="Peptidase S1" evidence="3">
    <location>
        <begin position="1"/>
        <end position="67"/>
    </location>
</feature>
<gene>
    <name evidence="4" type="ORF">scyTo_0019168</name>
</gene>
<evidence type="ECO:0000313" key="4">
    <source>
        <dbReference type="EMBL" id="GCB76617.1"/>
    </source>
</evidence>
<dbReference type="GO" id="GO:0006508">
    <property type="term" value="P:proteolysis"/>
    <property type="evidence" value="ECO:0007669"/>
    <property type="project" value="InterPro"/>
</dbReference>
<dbReference type="EMBL" id="BFAA01013995">
    <property type="protein sequence ID" value="GCB76617.1"/>
    <property type="molecule type" value="Genomic_DNA"/>
</dbReference>
<dbReference type="AlphaFoldDB" id="A0A401PU21"/>
<dbReference type="InterPro" id="IPR001254">
    <property type="entry name" value="Trypsin_dom"/>
</dbReference>
<proteinExistence type="inferred from homology"/>
<dbReference type="OMA" id="GNDERIW"/>
<dbReference type="SUPFAM" id="SSF50494">
    <property type="entry name" value="Trypsin-like serine proteases"/>
    <property type="match status" value="1"/>
</dbReference>
<evidence type="ECO:0000256" key="1">
    <source>
        <dbReference type="ARBA" id="ARBA00023157"/>
    </source>
</evidence>
<comment type="caution">
    <text evidence="4">The sequence shown here is derived from an EMBL/GenBank/DDBJ whole genome shotgun (WGS) entry which is preliminary data.</text>
</comment>
<dbReference type="Pfam" id="PF00089">
    <property type="entry name" value="Trypsin"/>
    <property type="match status" value="1"/>
</dbReference>
<name>A0A401PU21_SCYTO</name>
<dbReference type="Gene3D" id="2.40.10.10">
    <property type="entry name" value="Trypsin-like serine proteases"/>
    <property type="match status" value="1"/>
</dbReference>
<dbReference type="PANTHER" id="PTHR24252:SF7">
    <property type="entry name" value="HYALIN"/>
    <property type="match status" value="1"/>
</dbReference>
<organism evidence="4 5">
    <name type="scientific">Scyliorhinus torazame</name>
    <name type="common">Cloudy catshark</name>
    <name type="synonym">Catulus torazame</name>
    <dbReference type="NCBI Taxonomy" id="75743"/>
    <lineage>
        <taxon>Eukaryota</taxon>
        <taxon>Metazoa</taxon>
        <taxon>Chordata</taxon>
        <taxon>Craniata</taxon>
        <taxon>Vertebrata</taxon>
        <taxon>Chondrichthyes</taxon>
        <taxon>Elasmobranchii</taxon>
        <taxon>Galeomorphii</taxon>
        <taxon>Galeoidea</taxon>
        <taxon>Carcharhiniformes</taxon>
        <taxon>Scyliorhinidae</taxon>
        <taxon>Scyliorhinus</taxon>
    </lineage>
</organism>
<keyword evidence="1" id="KW-1015">Disulfide bond</keyword>
<dbReference type="PROSITE" id="PS00135">
    <property type="entry name" value="TRYPSIN_SER"/>
    <property type="match status" value="1"/>
</dbReference>
<dbReference type="InterPro" id="IPR033116">
    <property type="entry name" value="TRYPSIN_SER"/>
</dbReference>
<dbReference type="InterPro" id="IPR043504">
    <property type="entry name" value="Peptidase_S1_PA_chymotrypsin"/>
</dbReference>
<dbReference type="FunFam" id="2.40.10.10:FF:000002">
    <property type="entry name" value="Transmembrane protease serine"/>
    <property type="match status" value="1"/>
</dbReference>
<comment type="similarity">
    <text evidence="2">Belongs to the peptidase S1 family. CLIP subfamily.</text>
</comment>
<dbReference type="Proteomes" id="UP000288216">
    <property type="component" value="Unassembled WGS sequence"/>
</dbReference>
<protein>
    <recommendedName>
        <fullName evidence="3">Peptidase S1 domain-containing protein</fullName>
    </recommendedName>
</protein>
<keyword evidence="5" id="KW-1185">Reference proteome</keyword>